<evidence type="ECO:0000259" key="4">
    <source>
        <dbReference type="Pfam" id="PF02463"/>
    </source>
</evidence>
<protein>
    <recommendedName>
        <fullName evidence="3">Nuclease SbcCD subunit C</fullName>
    </recommendedName>
</protein>
<gene>
    <name evidence="5" type="ORF">FJ693_09980</name>
</gene>
<comment type="subunit">
    <text evidence="2">Heterodimer of SbcC and SbcD.</text>
</comment>
<dbReference type="RefSeq" id="WP_143418389.1">
    <property type="nucleotide sequence ID" value="NZ_VJXR01000025.1"/>
</dbReference>
<evidence type="ECO:0000313" key="6">
    <source>
        <dbReference type="Proteomes" id="UP000318693"/>
    </source>
</evidence>
<proteinExistence type="inferred from homology"/>
<dbReference type="Proteomes" id="UP000318693">
    <property type="component" value="Unassembled WGS sequence"/>
</dbReference>
<dbReference type="SUPFAM" id="SSF52540">
    <property type="entry name" value="P-loop containing nucleoside triphosphate hydrolases"/>
    <property type="match status" value="1"/>
</dbReference>
<organism evidence="5 6">
    <name type="scientific">Georgenia yuyongxinii</name>
    <dbReference type="NCBI Taxonomy" id="2589797"/>
    <lineage>
        <taxon>Bacteria</taxon>
        <taxon>Bacillati</taxon>
        <taxon>Actinomycetota</taxon>
        <taxon>Actinomycetes</taxon>
        <taxon>Micrococcales</taxon>
        <taxon>Bogoriellaceae</taxon>
        <taxon>Georgenia</taxon>
    </lineage>
</organism>
<sequence>MIRLVELTVTEFRGIRHLTIPMGGDSILVHGPNGSGKSGVVDAIDFALTGSVGRLTGEATAGITVKEHGPHVLQRNNPEAARVALTFRTPEGVEGTLTRTVRRASEYSLTPDTPEMHAAVVDAAAHRELILTRREILKFILAKPGDRSQTVQALLKLDNLEHLRQTLGTAKGALTKEKNSAETNLKAAVPDLASLLGGTTTTEGDVIAAVNNRRRLLHLPELTEANLRSGPEWVTLDDGVSRNTSGPDRAGAVHAAQELVAAAASTTTRVGELIVELGAAVRELGDVAAAHTALAQRSLLVAALDQVDGSHCPVCDYDWDTEAALRDHIAAKLAASEHAGSVQVKIADATGQLSLQLETLQRKVLTAADTAKTLLAGTEYPDTLTAWAGQLARTRSRLADDAAAIVADAITRAGTGDAAAVLIGTTATTTAATDAVAASAEALPDQSDIQAASGWLARAQERWLRLEQARATLQGAAESSRVIDLLYAKYCAAMDAALDELYRSIEGQFSAHYQEINAGDEDSFRAELAPAAGKLDLAVGFYDHGLFPPGAYHSEGHQDGMGLALYLALLDHMLGDDLSFVVLDDVITSIDIAHRRNICGLMLERFPQVQFVITTHETTWAKTIEQLNVVKRDNVVEFQSWSVETGPVRSVKGDVFVQIESHLANGEVNLAAPALRQLLENRMRTLANDLRAPVPFRADGRHELGEMLAAVGSRYLRLLQKAKKAAQKWGDADQLTEVDELQQTWERARRGYDIEQWAINAMTHYNPTIDVTAKEFAETVTAARELLAIFECDRCGQLLQTEGYPDAKTLRCRCAKLNLNLVDK</sequence>
<keyword evidence="6" id="KW-1185">Reference proteome</keyword>
<dbReference type="AlphaFoldDB" id="A0A552WRC6"/>
<evidence type="ECO:0000256" key="3">
    <source>
        <dbReference type="ARBA" id="ARBA00013368"/>
    </source>
</evidence>
<feature type="domain" description="RecF/RecN/SMC N-terminal" evidence="4">
    <location>
        <begin position="4"/>
        <end position="632"/>
    </location>
</feature>
<dbReference type="PANTHER" id="PTHR32114:SF2">
    <property type="entry name" value="ABC TRANSPORTER ABCH.3"/>
    <property type="match status" value="1"/>
</dbReference>
<name>A0A552WRC6_9MICO</name>
<evidence type="ECO:0000313" key="5">
    <source>
        <dbReference type="EMBL" id="TRW45302.1"/>
    </source>
</evidence>
<dbReference type="InterPro" id="IPR027417">
    <property type="entry name" value="P-loop_NTPase"/>
</dbReference>
<comment type="similarity">
    <text evidence="1">Belongs to the SMC family. SbcC subfamily.</text>
</comment>
<accession>A0A552WRC6</accession>
<comment type="caution">
    <text evidence="5">The sequence shown here is derived from an EMBL/GenBank/DDBJ whole genome shotgun (WGS) entry which is preliminary data.</text>
</comment>
<dbReference type="Gene3D" id="3.40.50.300">
    <property type="entry name" value="P-loop containing nucleotide triphosphate hydrolases"/>
    <property type="match status" value="2"/>
</dbReference>
<evidence type="ECO:0000256" key="1">
    <source>
        <dbReference type="ARBA" id="ARBA00006930"/>
    </source>
</evidence>
<dbReference type="EMBL" id="VJXR01000025">
    <property type="protein sequence ID" value="TRW45302.1"/>
    <property type="molecule type" value="Genomic_DNA"/>
</dbReference>
<dbReference type="Pfam" id="PF02463">
    <property type="entry name" value="SMC_N"/>
    <property type="match status" value="1"/>
</dbReference>
<dbReference type="InterPro" id="IPR003395">
    <property type="entry name" value="RecF/RecN/SMC_N"/>
</dbReference>
<dbReference type="PANTHER" id="PTHR32114">
    <property type="entry name" value="ABC TRANSPORTER ABCH.3"/>
    <property type="match status" value="1"/>
</dbReference>
<reference evidence="5 6" key="1">
    <citation type="submission" date="2019-07" db="EMBL/GenBank/DDBJ databases">
        <title>Georgenia wutianyii sp. nov. and Georgenia *** sp. nov. isolated from plateau pika (Ochotona curzoniae) in the Qinghai-Tibet plateau of China.</title>
        <authorList>
            <person name="Tian Z."/>
        </authorList>
    </citation>
    <scope>NUCLEOTIDE SEQUENCE [LARGE SCALE GENOMIC DNA]</scope>
    <source>
        <strain evidence="5 6">Z446</strain>
    </source>
</reference>
<evidence type="ECO:0000256" key="2">
    <source>
        <dbReference type="ARBA" id="ARBA00011322"/>
    </source>
</evidence>